<dbReference type="Proteomes" id="UP000320386">
    <property type="component" value="Chromosome"/>
</dbReference>
<dbReference type="CDD" id="cd03789">
    <property type="entry name" value="GT9_LPS_heptosyltransferase"/>
    <property type="match status" value="1"/>
</dbReference>
<dbReference type="InterPro" id="IPR051199">
    <property type="entry name" value="LPS_LOS_Heptosyltrfase"/>
</dbReference>
<dbReference type="GO" id="GO:0008713">
    <property type="term" value="F:ADP-heptose-lipopolysaccharide heptosyltransferase activity"/>
    <property type="evidence" value="ECO:0007669"/>
    <property type="project" value="TreeGrafter"/>
</dbReference>
<reference evidence="3 4" key="1">
    <citation type="submission" date="2019-02" db="EMBL/GenBank/DDBJ databases">
        <title>Deep-cultivation of Planctomycetes and their phenomic and genomic characterization uncovers novel biology.</title>
        <authorList>
            <person name="Wiegand S."/>
            <person name="Jogler M."/>
            <person name="Boedeker C."/>
            <person name="Pinto D."/>
            <person name="Vollmers J."/>
            <person name="Rivas-Marin E."/>
            <person name="Kohn T."/>
            <person name="Peeters S.H."/>
            <person name="Heuer A."/>
            <person name="Rast P."/>
            <person name="Oberbeckmann S."/>
            <person name="Bunk B."/>
            <person name="Jeske O."/>
            <person name="Meyerdierks A."/>
            <person name="Storesund J.E."/>
            <person name="Kallscheuer N."/>
            <person name="Luecker S."/>
            <person name="Lage O.M."/>
            <person name="Pohl T."/>
            <person name="Merkel B.J."/>
            <person name="Hornburger P."/>
            <person name="Mueller R.-W."/>
            <person name="Bruemmer F."/>
            <person name="Labrenz M."/>
            <person name="Spormann A.M."/>
            <person name="Op den Camp H."/>
            <person name="Overmann J."/>
            <person name="Amann R."/>
            <person name="Jetten M.S.M."/>
            <person name="Mascher T."/>
            <person name="Medema M.H."/>
            <person name="Devos D.P."/>
            <person name="Kaster A.-K."/>
            <person name="Ovreas L."/>
            <person name="Rohde M."/>
            <person name="Galperin M.Y."/>
            <person name="Jogler C."/>
        </authorList>
    </citation>
    <scope>NUCLEOTIDE SEQUENCE [LARGE SCALE GENOMIC DNA]</scope>
    <source>
        <strain evidence="3 4">Pan265</strain>
    </source>
</reference>
<keyword evidence="2 3" id="KW-0808">Transferase</keyword>
<gene>
    <name evidence="3" type="primary">rfaC</name>
    <name evidence="3" type="ORF">Pan265_25430</name>
</gene>
<dbReference type="GO" id="GO:0005829">
    <property type="term" value="C:cytosol"/>
    <property type="evidence" value="ECO:0007669"/>
    <property type="project" value="TreeGrafter"/>
</dbReference>
<dbReference type="Gene3D" id="3.40.50.2000">
    <property type="entry name" value="Glycogen Phosphorylase B"/>
    <property type="match status" value="2"/>
</dbReference>
<dbReference type="EMBL" id="CP036280">
    <property type="protein sequence ID" value="QDU72670.1"/>
    <property type="molecule type" value="Genomic_DNA"/>
</dbReference>
<dbReference type="AlphaFoldDB" id="A0A518C0C2"/>
<evidence type="ECO:0000313" key="3">
    <source>
        <dbReference type="EMBL" id="QDU72670.1"/>
    </source>
</evidence>
<proteinExistence type="predicted"/>
<dbReference type="KEGG" id="mcad:Pan265_25430"/>
<dbReference type="GO" id="GO:0009244">
    <property type="term" value="P:lipopolysaccharide core region biosynthetic process"/>
    <property type="evidence" value="ECO:0007669"/>
    <property type="project" value="TreeGrafter"/>
</dbReference>
<dbReference type="EC" id="2.-.-.-" evidence="3"/>
<dbReference type="PANTHER" id="PTHR30160:SF1">
    <property type="entry name" value="LIPOPOLYSACCHARIDE 1,2-N-ACETYLGLUCOSAMINETRANSFERASE-RELATED"/>
    <property type="match status" value="1"/>
</dbReference>
<accession>A0A518C0C2</accession>
<sequence length="376" mass="41184">MAAGVQVPGPTGPRDGARLLIVRPSALGDVARTVPVLAALRGSFPNASIDWLVHPAYADAIRCHPDLREAIPFDRKGMSGFGLRPSATRKGLSLIRRLRRERYDRVYDLQGLARSGFFTWMSGSRHRVGFADAREGAAWGYNRRHHVNKVHTVDRMLGLLAADGVALQQEPDLRLYTPAEDQRWADSYLAKHGIDAERGFVCVAPTAQWRCKWWPMDRYAALINRIVAEPCCGGRVLVLAAPHEFDELLPLREALDAQAAGRVDFPPTASVGQLMGLLGRSGLVISNDSASLHLGVGLGRPVVGVFGPTDPRRVGPYGHDDAVVQPDAAREPGFTFDYRKHRDDQSLIAQIPVATVWSMILRVAGTSPDRQTSKAV</sequence>
<dbReference type="Pfam" id="PF01075">
    <property type="entry name" value="Glyco_transf_9"/>
    <property type="match status" value="1"/>
</dbReference>
<dbReference type="RefSeq" id="WP_236254427.1">
    <property type="nucleotide sequence ID" value="NZ_CP036280.1"/>
</dbReference>
<organism evidence="3 4">
    <name type="scientific">Mucisphaera calidilacus</name>
    <dbReference type="NCBI Taxonomy" id="2527982"/>
    <lineage>
        <taxon>Bacteria</taxon>
        <taxon>Pseudomonadati</taxon>
        <taxon>Planctomycetota</taxon>
        <taxon>Phycisphaerae</taxon>
        <taxon>Phycisphaerales</taxon>
        <taxon>Phycisphaeraceae</taxon>
        <taxon>Mucisphaera</taxon>
    </lineage>
</organism>
<dbReference type="SUPFAM" id="SSF53756">
    <property type="entry name" value="UDP-Glycosyltransferase/glycogen phosphorylase"/>
    <property type="match status" value="1"/>
</dbReference>
<evidence type="ECO:0000256" key="1">
    <source>
        <dbReference type="ARBA" id="ARBA00022676"/>
    </source>
</evidence>
<evidence type="ECO:0000256" key="2">
    <source>
        <dbReference type="ARBA" id="ARBA00022679"/>
    </source>
</evidence>
<dbReference type="PANTHER" id="PTHR30160">
    <property type="entry name" value="TETRAACYLDISACCHARIDE 4'-KINASE-RELATED"/>
    <property type="match status" value="1"/>
</dbReference>
<evidence type="ECO:0000313" key="4">
    <source>
        <dbReference type="Proteomes" id="UP000320386"/>
    </source>
</evidence>
<protein>
    <submittedName>
        <fullName evidence="3">Lipopolysaccharide heptosyltransferase 1</fullName>
        <ecNumber evidence="3">2.-.-.-</ecNumber>
    </submittedName>
</protein>
<name>A0A518C0C2_9BACT</name>
<dbReference type="InterPro" id="IPR002201">
    <property type="entry name" value="Glyco_trans_9"/>
</dbReference>
<keyword evidence="4" id="KW-1185">Reference proteome</keyword>
<keyword evidence="1" id="KW-0328">Glycosyltransferase</keyword>